<keyword evidence="3" id="KW-1185">Reference proteome</keyword>
<accession>A0ABZ1CGJ7</accession>
<reference evidence="2 3" key="1">
    <citation type="submission" date="2023-12" db="EMBL/GenBank/DDBJ databases">
        <title>Thiobacillus sedimentum sp. nov., a chemolithoautotrophic sulfur-oxidizing bacterium isolated from freshwater sediment.</title>
        <authorList>
            <person name="Luo J."/>
            <person name="Dai C."/>
        </authorList>
    </citation>
    <scope>NUCLEOTIDE SEQUENCE [LARGE SCALE GENOMIC DNA]</scope>
    <source>
        <strain evidence="2 3">SCUT-2</strain>
    </source>
</reference>
<evidence type="ECO:0000259" key="1">
    <source>
        <dbReference type="Pfam" id="PF22848"/>
    </source>
</evidence>
<dbReference type="PANTHER" id="PTHR43576:SF3">
    <property type="entry name" value="ALPHA-L-ARABINOFURANOSIDASE C"/>
    <property type="match status" value="1"/>
</dbReference>
<dbReference type="Gene3D" id="3.20.20.80">
    <property type="entry name" value="Glycosidases"/>
    <property type="match status" value="1"/>
</dbReference>
<proteinExistence type="predicted"/>
<dbReference type="InterPro" id="IPR013780">
    <property type="entry name" value="Glyco_hydro_b"/>
</dbReference>
<gene>
    <name evidence="2" type="ORF">VA613_09965</name>
</gene>
<organism evidence="2 3">
    <name type="scientific">Thiobacillus sedimenti</name>
    <dbReference type="NCBI Taxonomy" id="3110231"/>
    <lineage>
        <taxon>Bacteria</taxon>
        <taxon>Pseudomonadati</taxon>
        <taxon>Pseudomonadota</taxon>
        <taxon>Betaproteobacteria</taxon>
        <taxon>Nitrosomonadales</taxon>
        <taxon>Thiobacillaceae</taxon>
        <taxon>Thiobacillus</taxon>
    </lineage>
</organism>
<sequence length="493" mass="53483">MANAAHAFMGMGDAACPPNVQVAPAAEYHVAVSDRVIKQLKPQFFGFSLEWVGFQEDLWDNQAQKVNPAVISALQAFPGAVYRYPGGTVANYFDWRASVGPQASRPLRRAVDWKGPLATRFGFNEYLNFLKAVGGQAWLVANLYGDFGSEEPATVLSSQAAQWATAARQANANVLRWELGNELDRGQYQWPPERYSARALEIARAIRSADPAARFVNLLEDYDAQRWTSAKSYNTETSRALASLLPDQALHLYYDGPPGGPPVPHRLKHLCASAAAVQAGSGRPATLWLTEHARWPAGKTSDPDWKQNWGSTSNLEGALSVADMVIALSQTPGVEGQFLHSLAGVGGPWPLFHRTGAGLKPSAVYWALRVLREGMLDQVLETRTASRNDSEYAGGYDIRASLMSNAARDKFALWAVNRSGKAVQLKLAVRQLAGRTPSARQVSLADANPNANNALNGQRLLPRATAVTLHFDASGEAWVSLPANSVSALSIDH</sequence>
<dbReference type="RefSeq" id="WP_324778861.1">
    <property type="nucleotide sequence ID" value="NZ_CP141769.1"/>
</dbReference>
<evidence type="ECO:0000313" key="2">
    <source>
        <dbReference type="EMBL" id="WRS38331.1"/>
    </source>
</evidence>
<dbReference type="PANTHER" id="PTHR43576">
    <property type="entry name" value="ALPHA-L-ARABINOFURANOSIDASE C-RELATED"/>
    <property type="match status" value="1"/>
</dbReference>
<dbReference type="Gene3D" id="2.60.40.1180">
    <property type="entry name" value="Golgi alpha-mannosidase II"/>
    <property type="match status" value="1"/>
</dbReference>
<dbReference type="Proteomes" id="UP001334732">
    <property type="component" value="Chromosome"/>
</dbReference>
<name>A0ABZ1CGJ7_9PROT</name>
<evidence type="ECO:0000313" key="3">
    <source>
        <dbReference type="Proteomes" id="UP001334732"/>
    </source>
</evidence>
<dbReference type="SUPFAM" id="SSF51445">
    <property type="entry name" value="(Trans)glycosidases"/>
    <property type="match status" value="1"/>
</dbReference>
<feature type="domain" description="Alpha-L-arabinofuranosidase 1 catalytic" evidence="1">
    <location>
        <begin position="74"/>
        <end position="139"/>
    </location>
</feature>
<dbReference type="EMBL" id="CP141769">
    <property type="protein sequence ID" value="WRS38331.1"/>
    <property type="molecule type" value="Genomic_DNA"/>
</dbReference>
<dbReference type="InterPro" id="IPR055235">
    <property type="entry name" value="ASD1_cat"/>
</dbReference>
<dbReference type="InterPro" id="IPR017853">
    <property type="entry name" value="GH"/>
</dbReference>
<dbReference type="Pfam" id="PF22848">
    <property type="entry name" value="ASD1_dom"/>
    <property type="match status" value="1"/>
</dbReference>
<protein>
    <recommendedName>
        <fullName evidence="1">Alpha-L-arabinofuranosidase 1 catalytic domain-containing protein</fullName>
    </recommendedName>
</protein>